<dbReference type="RefSeq" id="WP_015760539.1">
    <property type="nucleotide sequence ID" value="NZ_JADNER010000003.1"/>
</dbReference>
<organism evidence="6 9">
    <name type="scientific">Eggerthella lenta</name>
    <name type="common">Eubacterium lentum</name>
    <dbReference type="NCBI Taxonomy" id="84112"/>
    <lineage>
        <taxon>Bacteria</taxon>
        <taxon>Bacillati</taxon>
        <taxon>Actinomycetota</taxon>
        <taxon>Coriobacteriia</taxon>
        <taxon>Eggerthellales</taxon>
        <taxon>Eggerthellaceae</taxon>
        <taxon>Eggerthella</taxon>
    </lineage>
</organism>
<dbReference type="SUPFAM" id="SSF52172">
    <property type="entry name" value="CheY-like"/>
    <property type="match status" value="1"/>
</dbReference>
<dbReference type="SMART" id="SM00448">
    <property type="entry name" value="REC"/>
    <property type="match status" value="1"/>
</dbReference>
<dbReference type="PROSITE" id="PS50110">
    <property type="entry name" value="RESPONSE_REGULATORY"/>
    <property type="match status" value="1"/>
</dbReference>
<dbReference type="Proteomes" id="UP000253752">
    <property type="component" value="Unassembled WGS sequence"/>
</dbReference>
<dbReference type="Gene3D" id="3.30.70.270">
    <property type="match status" value="1"/>
</dbReference>
<accession>A0A369ML85</accession>
<dbReference type="InterPro" id="IPR043128">
    <property type="entry name" value="Rev_trsase/Diguanyl_cyclase"/>
</dbReference>
<keyword evidence="1" id="KW-0597">Phosphoprotein</keyword>
<dbReference type="SUPFAM" id="SSF55073">
    <property type="entry name" value="Nucleotide cyclase"/>
    <property type="match status" value="1"/>
</dbReference>
<feature type="modified residue" description="4-aspartylphosphate" evidence="1">
    <location>
        <position position="56"/>
    </location>
</feature>
<dbReference type="SMART" id="SM00267">
    <property type="entry name" value="GGDEF"/>
    <property type="match status" value="1"/>
</dbReference>
<evidence type="ECO:0000313" key="5">
    <source>
        <dbReference type="EMBL" id="MVN32428.1"/>
    </source>
</evidence>
<dbReference type="SMART" id="SM00471">
    <property type="entry name" value="HDc"/>
    <property type="match status" value="1"/>
</dbReference>
<dbReference type="GO" id="GO:0000160">
    <property type="term" value="P:phosphorelay signal transduction system"/>
    <property type="evidence" value="ECO:0007669"/>
    <property type="project" value="InterPro"/>
</dbReference>
<dbReference type="CDD" id="cd00077">
    <property type="entry name" value="HDc"/>
    <property type="match status" value="1"/>
</dbReference>
<dbReference type="AlphaFoldDB" id="A0A369ML85"/>
<dbReference type="PROSITE" id="PS51832">
    <property type="entry name" value="HD_GYP"/>
    <property type="match status" value="1"/>
</dbReference>
<reference evidence="5 10" key="2">
    <citation type="submission" date="2019-11" db="EMBL/GenBank/DDBJ databases">
        <title>Whole genome shotgun sequencing (WGS) data from Adlercreutzia equolifaciens ResAG-91, Eggerthella lenta MRI-F36, MRI-F37, MRI-F40, ResAG-49, ResAG-88, ResAG-121, ResAG-145, and Gordonibacter sp. ResAG-5, ResAG-26, ResAG-43, ResAG-50, ResAG-59.</title>
        <authorList>
            <person name="Stoll D.A."/>
            <person name="Danylec N."/>
            <person name="Franz C.M.A.P."/>
            <person name="Huch M."/>
        </authorList>
    </citation>
    <scope>NUCLEOTIDE SEQUENCE [LARGE SCALE GENOMIC DNA]</scope>
    <source>
        <strain evidence="5 10">ResAG-88</strain>
    </source>
</reference>
<evidence type="ECO:0000256" key="1">
    <source>
        <dbReference type="PROSITE-ProRule" id="PRU00169"/>
    </source>
</evidence>
<protein>
    <submittedName>
        <fullName evidence="5">Diguanylate cyclase</fullName>
    </submittedName>
    <submittedName>
        <fullName evidence="6">HD domain-containing protein</fullName>
    </submittedName>
</protein>
<dbReference type="InterPro" id="IPR029787">
    <property type="entry name" value="Nucleotide_cyclase"/>
</dbReference>
<dbReference type="SUPFAM" id="SSF109604">
    <property type="entry name" value="HD-domain/PDEase-like"/>
    <property type="match status" value="1"/>
</dbReference>
<dbReference type="NCBIfam" id="TIGR00254">
    <property type="entry name" value="GGDEF"/>
    <property type="match status" value="1"/>
</dbReference>
<dbReference type="EMBL" id="PPTX01000004">
    <property type="protein sequence ID" value="RDB80778.1"/>
    <property type="molecule type" value="Genomic_DNA"/>
</dbReference>
<dbReference type="PANTHER" id="PTHR45228">
    <property type="entry name" value="CYCLIC DI-GMP PHOSPHODIESTERASE TM_0186-RELATED"/>
    <property type="match status" value="1"/>
</dbReference>
<dbReference type="Pfam" id="PF00072">
    <property type="entry name" value="Response_reg"/>
    <property type="match status" value="1"/>
</dbReference>
<reference evidence="8 9" key="1">
    <citation type="journal article" date="2018" name="Elife">
        <title>Discovery and characterization of a prevalent human gut bacterial enzyme sufficient for the inactivation of a family of plant toxins.</title>
        <authorList>
            <person name="Koppel N."/>
            <person name="Bisanz J.E."/>
            <person name="Pandelia M.E."/>
            <person name="Turnbaugh P.J."/>
            <person name="Balskus E.P."/>
        </authorList>
    </citation>
    <scope>NUCLEOTIDE SEQUENCE [LARGE SCALE GENOMIC DNA]</scope>
    <source>
        <strain evidence="7 8">MR1 #12</strain>
        <strain evidence="6 9">W1 BHI 6</strain>
    </source>
</reference>
<dbReference type="InterPro" id="IPR001789">
    <property type="entry name" value="Sig_transdc_resp-reg_receiver"/>
</dbReference>
<evidence type="ECO:0000313" key="10">
    <source>
        <dbReference type="Proteomes" id="UP000436429"/>
    </source>
</evidence>
<dbReference type="Pfam" id="PF00990">
    <property type="entry name" value="GGDEF"/>
    <property type="match status" value="1"/>
</dbReference>
<dbReference type="Proteomes" id="UP000436429">
    <property type="component" value="Unassembled WGS sequence"/>
</dbReference>
<dbReference type="Proteomes" id="UP000253970">
    <property type="component" value="Unassembled WGS sequence"/>
</dbReference>
<dbReference type="Gene3D" id="3.40.50.2300">
    <property type="match status" value="1"/>
</dbReference>
<dbReference type="EMBL" id="PPTU01000001">
    <property type="protein sequence ID" value="RDB73453.1"/>
    <property type="molecule type" value="Genomic_DNA"/>
</dbReference>
<evidence type="ECO:0000259" key="2">
    <source>
        <dbReference type="PROSITE" id="PS50110"/>
    </source>
</evidence>
<dbReference type="PANTHER" id="PTHR45228:SF5">
    <property type="entry name" value="CYCLIC DI-GMP PHOSPHODIESTERASE VC_1348-RELATED"/>
    <property type="match status" value="1"/>
</dbReference>
<gene>
    <name evidence="7" type="ORF">C1872_04215</name>
    <name evidence="6" type="ORF">C1875_00970</name>
    <name evidence="5" type="ORF">GO726_04505</name>
</gene>
<dbReference type="InterPro" id="IPR037522">
    <property type="entry name" value="HD_GYP_dom"/>
</dbReference>
<dbReference type="InterPro" id="IPR011006">
    <property type="entry name" value="CheY-like_superfamily"/>
</dbReference>
<sequence length="701" mass="79797">MKDRNLALIVDDSELNRSMLADILSDEYDIIEAENGLEAISQFEKHQFDISLVLLDIVMPEMDGFEVLAIMSKNKWIERVPVIIISAESSSSYIDNAYDLGATEFISRPFDPKTVQRRASNTVMLYSKQNMLENMVTEQMLDKEKSNLIMVELLSHIVEFRNGESGMHVLNIRSITKMLLTQLCRTSDRYASIRSKISLIANASSLHDIGKISVPEHILNNPGSLSADEWVVMKAHSMAGANILESTRYYPDEELVRVARDICRWHHERYDGGGYPDALVGEQIPIEAQVVALADVYDALTHKRVYKEAISHEESMRMILYGECGAFNPLLLQCLVDIAPQLKSEMDMKSLGRITKEDMLDITRSMMQTGDVSNRTLALLEQERTKYQFFAHLSQEIQFEYNVKTDLLMLSEWGAEMLGLSSIVPNPLGHVRLHQIIMREDLLSLRDLILSATPDNPNVSSSYLLHVNNQKRWHKILARPLWLGNDEEALTGFIGKCVDVHEEQLKLDRLVRQASTDPLTGMFHREAARQAILPQLERHEHDEKRFALMLFDLDQFKTANDSYGHLFGDKILKQMALRVQRSVRESDVTARIGGDEFLVFIEYEDDPCAACKRVFESLASSSDEYPMTVSMGVALFPAHATCYDDLFHRADQALYAAKQLGRDRCCFYEDSMAGLLSVLSEICRQDQEPEPEPENLEGSRR</sequence>
<feature type="domain" description="Response regulatory" evidence="2">
    <location>
        <begin position="6"/>
        <end position="123"/>
    </location>
</feature>
<evidence type="ECO:0000313" key="6">
    <source>
        <dbReference type="EMBL" id="RDB73453.1"/>
    </source>
</evidence>
<proteinExistence type="predicted"/>
<feature type="domain" description="GGDEF" evidence="3">
    <location>
        <begin position="544"/>
        <end position="670"/>
    </location>
</feature>
<feature type="domain" description="HD-GYP" evidence="4">
    <location>
        <begin position="143"/>
        <end position="351"/>
    </location>
</feature>
<dbReference type="FunFam" id="3.30.70.270:FF:000001">
    <property type="entry name" value="Diguanylate cyclase domain protein"/>
    <property type="match status" value="1"/>
</dbReference>
<evidence type="ECO:0000313" key="8">
    <source>
        <dbReference type="Proteomes" id="UP000253752"/>
    </source>
</evidence>
<dbReference type="CDD" id="cd01949">
    <property type="entry name" value="GGDEF"/>
    <property type="match status" value="1"/>
</dbReference>
<dbReference type="InterPro" id="IPR003607">
    <property type="entry name" value="HD/PDEase_dom"/>
</dbReference>
<dbReference type="EMBL" id="WPOM01000006">
    <property type="protein sequence ID" value="MVN32428.1"/>
    <property type="molecule type" value="Genomic_DNA"/>
</dbReference>
<comment type="caution">
    <text evidence="6">The sequence shown here is derived from an EMBL/GenBank/DDBJ whole genome shotgun (WGS) entry which is preliminary data.</text>
</comment>
<dbReference type="InterPro" id="IPR000160">
    <property type="entry name" value="GGDEF_dom"/>
</dbReference>
<evidence type="ECO:0000259" key="4">
    <source>
        <dbReference type="PROSITE" id="PS51832"/>
    </source>
</evidence>
<evidence type="ECO:0000313" key="7">
    <source>
        <dbReference type="EMBL" id="RDB80778.1"/>
    </source>
</evidence>
<name>A0A369ML85_EGGLN</name>
<evidence type="ECO:0000313" key="9">
    <source>
        <dbReference type="Proteomes" id="UP000253970"/>
    </source>
</evidence>
<evidence type="ECO:0000259" key="3">
    <source>
        <dbReference type="PROSITE" id="PS50887"/>
    </source>
</evidence>
<dbReference type="InterPro" id="IPR052020">
    <property type="entry name" value="Cyclic_di-GMP/3'3'-cGAMP_PDE"/>
</dbReference>
<dbReference type="Pfam" id="PF13487">
    <property type="entry name" value="HD_5"/>
    <property type="match status" value="1"/>
</dbReference>
<dbReference type="PROSITE" id="PS50887">
    <property type="entry name" value="GGDEF"/>
    <property type="match status" value="1"/>
</dbReference>
<dbReference type="Gene3D" id="1.10.3210.10">
    <property type="entry name" value="Hypothetical protein af1432"/>
    <property type="match status" value="1"/>
</dbReference>